<evidence type="ECO:0000313" key="2">
    <source>
        <dbReference type="EMBL" id="KUP95879.1"/>
    </source>
</evidence>
<dbReference type="OrthoDB" id="3421740at2"/>
<feature type="domain" description="Aminoglycoside phosphotransferase" evidence="1">
    <location>
        <begin position="33"/>
        <end position="200"/>
    </location>
</feature>
<dbReference type="SUPFAM" id="SSF56112">
    <property type="entry name" value="Protein kinase-like (PK-like)"/>
    <property type="match status" value="1"/>
</dbReference>
<sequence length="307" mass="34440">MDTWKLVKPRTAAGGAVWRSRDGTLFKRTGGIEVRDEARFQRMLAEQGFPVPRIVQTGRGQEGFFFVEQSLGTQSLHDMAIRDTQETGAVRQTTVDTAAKVSARLLTAQLRTAAPSGQAADWVRRAGFVDTVFAENPDLDTHRTCTALDTVSTRLSGVPVSFGHLDYGLPNVFPTGVIDWQHHTLVPVGFDVYPMLDIAAFKGGDRGYIFTRSQRRSYLAALDEVSENLAGLRLSRFLGDFLLVKCFFFLALMRPKDPNDRRKQAKWAYRRKLLALGLDSYERDHRIDTAAFPTLTAFLTDYDRKDG</sequence>
<dbReference type="Proteomes" id="UP000074382">
    <property type="component" value="Unassembled WGS sequence"/>
</dbReference>
<evidence type="ECO:0000313" key="3">
    <source>
        <dbReference type="Proteomes" id="UP000074382"/>
    </source>
</evidence>
<gene>
    <name evidence="2" type="ORF">AC529_15230</name>
</gene>
<name>A0A147KF65_THECS</name>
<evidence type="ECO:0000259" key="1">
    <source>
        <dbReference type="Pfam" id="PF01636"/>
    </source>
</evidence>
<dbReference type="EMBL" id="LGEM01000105">
    <property type="protein sequence ID" value="KUP95879.1"/>
    <property type="molecule type" value="Genomic_DNA"/>
</dbReference>
<dbReference type="AlphaFoldDB" id="A0A147KF65"/>
<dbReference type="InterPro" id="IPR002575">
    <property type="entry name" value="Aminoglycoside_PTrfase"/>
</dbReference>
<comment type="caution">
    <text evidence="2">The sequence shown here is derived from an EMBL/GenBank/DDBJ whole genome shotgun (WGS) entry which is preliminary data.</text>
</comment>
<dbReference type="RefSeq" id="WP_068758575.1">
    <property type="nucleotide sequence ID" value="NZ_KQ950187.1"/>
</dbReference>
<protein>
    <recommendedName>
        <fullName evidence="1">Aminoglycoside phosphotransferase domain-containing protein</fullName>
    </recommendedName>
</protein>
<dbReference type="Pfam" id="PF01636">
    <property type="entry name" value="APH"/>
    <property type="match status" value="1"/>
</dbReference>
<proteinExistence type="predicted"/>
<accession>A0A147KF65</accession>
<dbReference type="STRING" id="665004.AC529_15230"/>
<organism evidence="2 3">
    <name type="scientific">Thermobifida cellulosilytica TB100</name>
    <dbReference type="NCBI Taxonomy" id="665004"/>
    <lineage>
        <taxon>Bacteria</taxon>
        <taxon>Bacillati</taxon>
        <taxon>Actinomycetota</taxon>
        <taxon>Actinomycetes</taxon>
        <taxon>Streptosporangiales</taxon>
        <taxon>Nocardiopsidaceae</taxon>
        <taxon>Thermobifida</taxon>
    </lineage>
</organism>
<dbReference type="PATRIC" id="fig|665004.4.peg.3897"/>
<reference evidence="3" key="1">
    <citation type="journal article" date="2017" name="Acta Aliment.">
        <title>Plant polysaccharide degrading enzyme system of Thermpbifida cellulosilytica TB100 revealed by de novo genome project data.</title>
        <authorList>
            <person name="Toth A."/>
            <person name="Baka E."/>
            <person name="Luzics S."/>
            <person name="Bata-Vidacs I."/>
            <person name="Nagy I."/>
            <person name="Balint B."/>
            <person name="Herceg R."/>
            <person name="Olasz F."/>
            <person name="Wilk T."/>
            <person name="Nagy T."/>
            <person name="Kriszt B."/>
            <person name="Nagy I."/>
            <person name="Kukolya J."/>
        </authorList>
    </citation>
    <scope>NUCLEOTIDE SEQUENCE [LARGE SCALE GENOMIC DNA]</scope>
    <source>
        <strain evidence="3">TB100</strain>
    </source>
</reference>
<keyword evidence="3" id="KW-1185">Reference proteome</keyword>
<dbReference type="InterPro" id="IPR011009">
    <property type="entry name" value="Kinase-like_dom_sf"/>
</dbReference>